<accession>B9D603</accession>
<evidence type="ECO:0000313" key="1">
    <source>
        <dbReference type="EMBL" id="EEF12579.1"/>
    </source>
</evidence>
<organism evidence="1 2">
    <name type="scientific">Campylobacter rectus RM3267</name>
    <dbReference type="NCBI Taxonomy" id="553218"/>
    <lineage>
        <taxon>Bacteria</taxon>
        <taxon>Pseudomonadati</taxon>
        <taxon>Campylobacterota</taxon>
        <taxon>Epsilonproteobacteria</taxon>
        <taxon>Campylobacterales</taxon>
        <taxon>Campylobacteraceae</taxon>
        <taxon>Campylobacter</taxon>
    </lineage>
</organism>
<evidence type="ECO:0000313" key="2">
    <source>
        <dbReference type="Proteomes" id="UP000003082"/>
    </source>
</evidence>
<name>B9D603_CAMRE</name>
<dbReference type="STRING" id="553218.CAMRE0001_1084"/>
<reference evidence="1 2" key="1">
    <citation type="submission" date="2008-08" db="EMBL/GenBank/DDBJ databases">
        <authorList>
            <person name="Madupu R."/>
            <person name="Durkin A.S."/>
            <person name="Torralba M."/>
            <person name="Methe B."/>
            <person name="Sutton G.G."/>
            <person name="Strausberg R.L."/>
            <person name="Nelson K.E."/>
        </authorList>
    </citation>
    <scope>NUCLEOTIDE SEQUENCE [LARGE SCALE GENOMIC DNA]</scope>
    <source>
        <strain evidence="1 2">RM3267</strain>
    </source>
</reference>
<keyword evidence="2" id="KW-1185">Reference proteome</keyword>
<proteinExistence type="predicted"/>
<dbReference type="Proteomes" id="UP000003082">
    <property type="component" value="Unassembled WGS sequence"/>
</dbReference>
<gene>
    <name evidence="1" type="ORF">CAMRE0001_1084</name>
</gene>
<sequence>MAVKLNLIGNNDFATEILSWYIWGQPKALSKEKTADTQ</sequence>
<dbReference type="EMBL" id="ACFU01000054">
    <property type="protein sequence ID" value="EEF12579.1"/>
    <property type="molecule type" value="Genomic_DNA"/>
</dbReference>
<dbReference type="AlphaFoldDB" id="B9D603"/>
<protein>
    <submittedName>
        <fullName evidence="1">Uncharacterized protein</fullName>
    </submittedName>
</protein>
<comment type="caution">
    <text evidence="1">The sequence shown here is derived from an EMBL/GenBank/DDBJ whole genome shotgun (WGS) entry which is preliminary data.</text>
</comment>